<keyword evidence="1" id="KW-0175">Coiled coil</keyword>
<feature type="coiled-coil region" evidence="1">
    <location>
        <begin position="124"/>
        <end position="179"/>
    </location>
</feature>
<evidence type="ECO:0000313" key="2">
    <source>
        <dbReference type="EMBL" id="CAB4184588.1"/>
    </source>
</evidence>
<organism evidence="2">
    <name type="scientific">uncultured Caudovirales phage</name>
    <dbReference type="NCBI Taxonomy" id="2100421"/>
    <lineage>
        <taxon>Viruses</taxon>
        <taxon>Duplodnaviria</taxon>
        <taxon>Heunggongvirae</taxon>
        <taxon>Uroviricota</taxon>
        <taxon>Caudoviricetes</taxon>
        <taxon>Peduoviridae</taxon>
        <taxon>Maltschvirus</taxon>
        <taxon>Maltschvirus maltsch</taxon>
    </lineage>
</organism>
<evidence type="ECO:0000313" key="4">
    <source>
        <dbReference type="EMBL" id="CAB4215510.1"/>
    </source>
</evidence>
<protein>
    <submittedName>
        <fullName evidence="2">Uncharacterized protein</fullName>
    </submittedName>
</protein>
<sequence>MTNETQKTYGPGDERAMMVKFLYEVKQTGTSSYLWNGNSTKDDLAWLKRRSMRLLREMVVKTIDSIDCETPADIAAWENAVSLFPNLFDEYGTSILNIEDAQPIALPVTETPDELAAIARIAMEKALEEERNKLVDNFIEVQKENTALMDENDELERQNEKLKRDVKNFKAALKELEHSMWCRIVDIQKML</sequence>
<name>A0A6J5QUJ0_9CAUD</name>
<evidence type="ECO:0000256" key="1">
    <source>
        <dbReference type="SAM" id="Coils"/>
    </source>
</evidence>
<dbReference type="EMBL" id="LR797066">
    <property type="protein sequence ID" value="CAB4184588.1"/>
    <property type="molecule type" value="Genomic_DNA"/>
</dbReference>
<proteinExistence type="predicted"/>
<gene>
    <name evidence="2" type="ORF">UFOVP1116_17</name>
    <name evidence="3" type="ORF">UFOVP1391_37</name>
    <name evidence="4" type="ORF">UFOVP1480_22</name>
    <name evidence="5" type="ORF">UFOVP1568_30</name>
</gene>
<dbReference type="EMBL" id="LR797430">
    <property type="protein sequence ID" value="CAB4215510.1"/>
    <property type="molecule type" value="Genomic_DNA"/>
</dbReference>
<accession>A0A6J5QUJ0</accession>
<reference evidence="2" key="1">
    <citation type="submission" date="2020-05" db="EMBL/GenBank/DDBJ databases">
        <authorList>
            <person name="Chiriac C."/>
            <person name="Salcher M."/>
            <person name="Ghai R."/>
            <person name="Kavagutti S V."/>
        </authorList>
    </citation>
    <scope>NUCLEOTIDE SEQUENCE</scope>
</reference>
<dbReference type="EMBL" id="LR797343">
    <property type="protein sequence ID" value="CAB4204149.1"/>
    <property type="molecule type" value="Genomic_DNA"/>
</dbReference>
<evidence type="ECO:0000313" key="3">
    <source>
        <dbReference type="EMBL" id="CAB4204149.1"/>
    </source>
</evidence>
<evidence type="ECO:0000313" key="5">
    <source>
        <dbReference type="EMBL" id="CAB5230019.1"/>
    </source>
</evidence>
<dbReference type="EMBL" id="LR798405">
    <property type="protein sequence ID" value="CAB5230019.1"/>
    <property type="molecule type" value="Genomic_DNA"/>
</dbReference>